<reference evidence="22 23" key="1">
    <citation type="submission" date="2015-01" db="EMBL/GenBank/DDBJ databases">
        <title>Evolution of Trichinella species and genotypes.</title>
        <authorList>
            <person name="Korhonen P.K."/>
            <person name="Edoardo P."/>
            <person name="Giuseppe L.R."/>
            <person name="Gasser R.B."/>
        </authorList>
    </citation>
    <scope>NUCLEOTIDE SEQUENCE [LARGE SCALE GENOMIC DNA]</scope>
    <source>
        <strain evidence="22">ISS176</strain>
    </source>
</reference>
<evidence type="ECO:0000256" key="6">
    <source>
        <dbReference type="ARBA" id="ARBA00005037"/>
    </source>
</evidence>
<keyword evidence="12" id="KW-0288">FMN</keyword>
<comment type="similarity">
    <text evidence="7">Belongs to the pyridoxamine 5'-phosphate oxidase family.</text>
</comment>
<dbReference type="Gene3D" id="1.20.144.10">
    <property type="entry name" value="Phosphatidic acid phosphatase type 2/haloperoxidase"/>
    <property type="match status" value="1"/>
</dbReference>
<keyword evidence="14" id="KW-0378">Hydrolase</keyword>
<feature type="non-terminal residue" evidence="22">
    <location>
        <position position="1"/>
    </location>
</feature>
<feature type="transmembrane region" description="Helical" evidence="20">
    <location>
        <begin position="476"/>
        <end position="495"/>
    </location>
</feature>
<keyword evidence="16 20" id="KW-1133">Transmembrane helix</keyword>
<dbReference type="GO" id="GO:0006094">
    <property type="term" value="P:gluconeogenesis"/>
    <property type="evidence" value="ECO:0007669"/>
    <property type="project" value="UniProtKB-KW"/>
</dbReference>
<evidence type="ECO:0000256" key="9">
    <source>
        <dbReference type="ARBA" id="ARBA00011738"/>
    </source>
</evidence>
<dbReference type="Gene3D" id="2.30.110.10">
    <property type="entry name" value="Electron Transport, Fmn-binding Protein, Chain A"/>
    <property type="match status" value="1"/>
</dbReference>
<dbReference type="NCBIfam" id="NF004231">
    <property type="entry name" value="PRK05679.1"/>
    <property type="match status" value="1"/>
</dbReference>
<dbReference type="GO" id="GO:0004733">
    <property type="term" value="F:pyridoxamine phosphate oxidase activity"/>
    <property type="evidence" value="ECO:0007669"/>
    <property type="project" value="InterPro"/>
</dbReference>
<evidence type="ECO:0000256" key="18">
    <source>
        <dbReference type="ARBA" id="ARBA00023096"/>
    </source>
</evidence>
<keyword evidence="13 20" id="KW-0812">Transmembrane</keyword>
<dbReference type="GO" id="GO:0004346">
    <property type="term" value="F:glucose-6-phosphatase activity"/>
    <property type="evidence" value="ECO:0007669"/>
    <property type="project" value="TreeGrafter"/>
</dbReference>
<comment type="subcellular location">
    <subcellularLocation>
        <location evidence="3">Endoplasmic reticulum membrane</location>
        <topology evidence="3">Multi-pass membrane protein</topology>
    </subcellularLocation>
</comment>
<evidence type="ECO:0000256" key="15">
    <source>
        <dbReference type="ARBA" id="ARBA00022824"/>
    </source>
</evidence>
<comment type="caution">
    <text evidence="22">The sequence shown here is derived from an EMBL/GenBank/DDBJ whole genome shotgun (WGS) entry which is preliminary data.</text>
</comment>
<dbReference type="Pfam" id="PF01243">
    <property type="entry name" value="PNPOx_N"/>
    <property type="match status" value="1"/>
</dbReference>
<dbReference type="InterPro" id="IPR011576">
    <property type="entry name" value="Pyridox_Oxase_N"/>
</dbReference>
<dbReference type="InterPro" id="IPR000326">
    <property type="entry name" value="PAP2/HPO"/>
</dbReference>
<evidence type="ECO:0000256" key="12">
    <source>
        <dbReference type="ARBA" id="ARBA00022643"/>
    </source>
</evidence>
<dbReference type="GO" id="GO:0010181">
    <property type="term" value="F:FMN binding"/>
    <property type="evidence" value="ECO:0007669"/>
    <property type="project" value="InterPro"/>
</dbReference>
<name>A0A0V1JW83_TRIPS</name>
<keyword evidence="11" id="KW-0285">Flavoprotein</keyword>
<evidence type="ECO:0000256" key="8">
    <source>
        <dbReference type="ARBA" id="ARBA00009266"/>
    </source>
</evidence>
<evidence type="ECO:0000256" key="7">
    <source>
        <dbReference type="ARBA" id="ARBA00007301"/>
    </source>
</evidence>
<evidence type="ECO:0000256" key="5">
    <source>
        <dbReference type="ARBA" id="ARBA00004742"/>
    </source>
</evidence>
<feature type="transmembrane region" description="Helical" evidence="20">
    <location>
        <begin position="501"/>
        <end position="518"/>
    </location>
</feature>
<dbReference type="Proteomes" id="UP000054826">
    <property type="component" value="Unassembled WGS sequence"/>
</dbReference>
<organism evidence="22 23">
    <name type="scientific">Trichinella pseudospiralis</name>
    <name type="common">Parasitic roundworm</name>
    <dbReference type="NCBI Taxonomy" id="6337"/>
    <lineage>
        <taxon>Eukaryota</taxon>
        <taxon>Metazoa</taxon>
        <taxon>Ecdysozoa</taxon>
        <taxon>Nematoda</taxon>
        <taxon>Enoplea</taxon>
        <taxon>Dorylaimia</taxon>
        <taxon>Trichinellida</taxon>
        <taxon>Trichinellidae</taxon>
        <taxon>Trichinella</taxon>
    </lineage>
</organism>
<comment type="cofactor">
    <cofactor evidence="1">
        <name>FMN</name>
        <dbReference type="ChEBI" id="CHEBI:58210"/>
    </cofactor>
</comment>
<accession>A0A0V1JW83</accession>
<evidence type="ECO:0000313" key="23">
    <source>
        <dbReference type="Proteomes" id="UP000054826"/>
    </source>
</evidence>
<dbReference type="Pfam" id="PF01569">
    <property type="entry name" value="PAP2"/>
    <property type="match status" value="1"/>
</dbReference>
<evidence type="ECO:0000259" key="21">
    <source>
        <dbReference type="SMART" id="SM00014"/>
    </source>
</evidence>
<keyword evidence="19 20" id="KW-0472">Membrane</keyword>
<dbReference type="PANTHER" id="PTHR12591:SF0">
    <property type="entry name" value="FI19814P1"/>
    <property type="match status" value="1"/>
</dbReference>
<dbReference type="NCBIfam" id="TIGR00558">
    <property type="entry name" value="pdxH"/>
    <property type="match status" value="1"/>
</dbReference>
<dbReference type="InterPro" id="IPR019576">
    <property type="entry name" value="Pyridoxamine_oxidase_dimer_C"/>
</dbReference>
<feature type="transmembrane region" description="Helical" evidence="20">
    <location>
        <begin position="445"/>
        <end position="464"/>
    </location>
</feature>
<dbReference type="InterPro" id="IPR036938">
    <property type="entry name" value="PAP2/HPO_sf"/>
</dbReference>
<evidence type="ECO:0000256" key="4">
    <source>
        <dbReference type="ARBA" id="ARBA00004738"/>
    </source>
</evidence>
<dbReference type="GO" id="GO:0008615">
    <property type="term" value="P:pyridoxine biosynthetic process"/>
    <property type="evidence" value="ECO:0007669"/>
    <property type="project" value="UniProtKB-KW"/>
</dbReference>
<feature type="domain" description="Phosphatidic acid phosphatase type 2/haloperoxidase" evidence="21">
    <location>
        <begin position="385"/>
        <end position="518"/>
    </location>
</feature>
<dbReference type="EMBL" id="JYDV01000037">
    <property type="protein sequence ID" value="KRZ39239.1"/>
    <property type="molecule type" value="Genomic_DNA"/>
</dbReference>
<dbReference type="AlphaFoldDB" id="A0A0V1JW83"/>
<dbReference type="HAMAP" id="MF_01629">
    <property type="entry name" value="PdxH"/>
    <property type="match status" value="1"/>
</dbReference>
<dbReference type="SUPFAM" id="SSF48317">
    <property type="entry name" value="Acid phosphatase/Vanadium-dependent haloperoxidase"/>
    <property type="match status" value="1"/>
</dbReference>
<evidence type="ECO:0000256" key="10">
    <source>
        <dbReference type="ARBA" id="ARBA00022432"/>
    </source>
</evidence>
<feature type="transmembrane region" description="Helical" evidence="20">
    <location>
        <begin position="530"/>
        <end position="553"/>
    </location>
</feature>
<comment type="function">
    <text evidence="2">Catalyzes the oxidation of either pyridoxine 5'-phosphate (PNP) or pyridoxamine 5'-phosphate (PMP) into pyridoxal 5'-phosphate (PLP).</text>
</comment>
<proteinExistence type="inferred from homology"/>
<dbReference type="UniPathway" id="UPA01068">
    <property type="reaction ID" value="UER00304"/>
</dbReference>
<evidence type="ECO:0000256" key="13">
    <source>
        <dbReference type="ARBA" id="ARBA00022692"/>
    </source>
</evidence>
<evidence type="ECO:0000256" key="1">
    <source>
        <dbReference type="ARBA" id="ARBA00001917"/>
    </source>
</evidence>
<dbReference type="SUPFAM" id="SSF50475">
    <property type="entry name" value="FMN-binding split barrel"/>
    <property type="match status" value="1"/>
</dbReference>
<sequence>LNILFMMTEMDLRDERKPYCNSKCTILESELNHQEPFGLFAEWFKHAQERMKDSSYEVNAMALSTVSSDGKPSSRMVLLKAFSKDGFQFYSDYESRKGRELANNASACLLFYWPDVNRCISVEGTVKKTSAADSDAYWKIRPVESALSAYVSHQSMVIPSRQFLENKIIEVKKKFVEQNRPVPRPSSWGGYVLVPNYFEFWQGQSSRLHDRLRFRKQKAGEMIDPSVTHRGEDDWIFERYFLTRFAYEINFLYLMKLFIPEQSTLALCILHTAKFLQLSISTFTLLLLIHLFHCGVVENIFTEHVCSRDVRFYYCSLKLHPYCTIDCAIPEMEAMHKYGVSFELWLQESLQGQAERFLSITKVGDPDLLILYLLPFLSAINRSLFLRFVLATAICDMLNNIMKWMLNGERPYWWIHSSGAYEVVPPLQQFPLTCETGPGSPSGHAMITASVWYIIVWGYVTFIVGKSRKRAILTKCAWFIYLLLLIMVAVSRLYIATHFPHQVMLGSVIGFVIGVYFTRFPVEMLRMKHCLALAIVLVTTAFLVYVFMILLGVEPDWSVKMAMKWCQNREWVHLNTTPLNALFRDTGAIIGLGLAVHSRYFLQTLHNMHRDGSEIITALVTFILVQCCACIPRPSQHLGLYYLGTFVQNCCISFGSVALVPYVVKMIWNLNQMPDANAEPKKDLLHHSRRKLTACF</sequence>
<evidence type="ECO:0000256" key="16">
    <source>
        <dbReference type="ARBA" id="ARBA00022989"/>
    </source>
</evidence>
<keyword evidence="17" id="KW-0560">Oxidoreductase</keyword>
<comment type="subunit">
    <text evidence="9">Homodimer.</text>
</comment>
<evidence type="ECO:0000256" key="19">
    <source>
        <dbReference type="ARBA" id="ARBA00023136"/>
    </source>
</evidence>
<evidence type="ECO:0000313" key="22">
    <source>
        <dbReference type="EMBL" id="KRZ39239.1"/>
    </source>
</evidence>
<comment type="similarity">
    <text evidence="8">Belongs to the glucose-6-phosphatase family.</text>
</comment>
<evidence type="ECO:0000256" key="14">
    <source>
        <dbReference type="ARBA" id="ARBA00022801"/>
    </source>
</evidence>
<evidence type="ECO:0000256" key="2">
    <source>
        <dbReference type="ARBA" id="ARBA00003691"/>
    </source>
</evidence>
<comment type="pathway">
    <text evidence="5">Carbohydrate biosynthesis; gluconeogenesis.</text>
</comment>
<dbReference type="Pfam" id="PF10590">
    <property type="entry name" value="PNP_phzG_C"/>
    <property type="match status" value="1"/>
</dbReference>
<keyword evidence="10" id="KW-0312">Gluconeogenesis</keyword>
<evidence type="ECO:0000256" key="11">
    <source>
        <dbReference type="ARBA" id="ARBA00022630"/>
    </source>
</evidence>
<dbReference type="InterPro" id="IPR019740">
    <property type="entry name" value="Pyridox_Oxase_CS"/>
</dbReference>
<dbReference type="PANTHER" id="PTHR12591">
    <property type="entry name" value="GLUCOSE-6-PHOSPHATASE"/>
    <property type="match status" value="1"/>
</dbReference>
<keyword evidence="18" id="KW-0664">Pyridoxine biosynthesis</keyword>
<dbReference type="InterPro" id="IPR012349">
    <property type="entry name" value="Split_barrel_FMN-bd"/>
</dbReference>
<dbReference type="GO" id="GO:0005789">
    <property type="term" value="C:endoplasmic reticulum membrane"/>
    <property type="evidence" value="ECO:0007669"/>
    <property type="project" value="UniProtKB-SubCell"/>
</dbReference>
<dbReference type="FunFam" id="2.30.110.10:FF:000005">
    <property type="entry name" value="NAD(P)H-hydrate epimerase"/>
    <property type="match status" value="1"/>
</dbReference>
<comment type="pathway">
    <text evidence="6">Cofactor metabolism; pyridoxal 5'-phosphate salvage; pyridoxal 5'-phosphate from pyridoxine 5'-phosphate: step 1/1.</text>
</comment>
<comment type="pathway">
    <text evidence="4">Cofactor metabolism; pyridoxal 5'-phosphate salvage; pyridoxal 5'-phosphate from pyridoxamine 5'-phosphate: step 1/1.</text>
</comment>
<dbReference type="SMART" id="SM00014">
    <property type="entry name" value="acidPPc"/>
    <property type="match status" value="1"/>
</dbReference>
<feature type="transmembrane region" description="Helical" evidence="20">
    <location>
        <begin position="640"/>
        <end position="664"/>
    </location>
</feature>
<keyword evidence="15" id="KW-0256">Endoplasmic reticulum</keyword>
<dbReference type="GO" id="GO:0051156">
    <property type="term" value="P:glucose 6-phosphate metabolic process"/>
    <property type="evidence" value="ECO:0007669"/>
    <property type="project" value="TreeGrafter"/>
</dbReference>
<evidence type="ECO:0000256" key="17">
    <source>
        <dbReference type="ARBA" id="ARBA00023002"/>
    </source>
</evidence>
<dbReference type="InterPro" id="IPR000659">
    <property type="entry name" value="Pyridox_Oxase"/>
</dbReference>
<protein>
    <submittedName>
        <fullName evidence="22">Pyridoxine-5'-phosphate oxidase</fullName>
    </submittedName>
</protein>
<dbReference type="PROSITE" id="PS01064">
    <property type="entry name" value="PYRIDOX_OXIDASE"/>
    <property type="match status" value="1"/>
</dbReference>
<gene>
    <name evidence="22" type="primary">G6pc2</name>
    <name evidence="22" type="ORF">T4C_10406</name>
</gene>
<evidence type="ECO:0000256" key="3">
    <source>
        <dbReference type="ARBA" id="ARBA00004477"/>
    </source>
</evidence>
<evidence type="ECO:0000256" key="20">
    <source>
        <dbReference type="SAM" id="Phobius"/>
    </source>
</evidence>